<accession>D2S884</accession>
<dbReference type="AlphaFoldDB" id="D2S884"/>
<name>D2S884_GEOOG</name>
<gene>
    <name evidence="2" type="ordered locus">Gobs_0736</name>
</gene>
<dbReference type="InterPro" id="IPR053737">
    <property type="entry name" value="Type_II_TA_Toxin"/>
</dbReference>
<keyword evidence="3" id="KW-1185">Reference proteome</keyword>
<dbReference type="InterPro" id="IPR003812">
    <property type="entry name" value="Fido"/>
</dbReference>
<dbReference type="eggNOG" id="COG3654">
    <property type="taxonomic scope" value="Bacteria"/>
</dbReference>
<dbReference type="EMBL" id="CP001867">
    <property type="protein sequence ID" value="ADB73506.1"/>
    <property type="molecule type" value="Genomic_DNA"/>
</dbReference>
<dbReference type="OrthoDB" id="9802752at2"/>
<dbReference type="Gene3D" id="1.20.120.1870">
    <property type="entry name" value="Fic/DOC protein, Fido domain"/>
    <property type="match status" value="1"/>
</dbReference>
<reference evidence="2 3" key="1">
    <citation type="journal article" date="2010" name="Stand. Genomic Sci.">
        <title>Complete genome sequence of Geodermatophilus obscurus type strain (G-20).</title>
        <authorList>
            <person name="Ivanova N."/>
            <person name="Sikorski J."/>
            <person name="Jando M."/>
            <person name="Munk C."/>
            <person name="Lapidus A."/>
            <person name="Glavina Del Rio T."/>
            <person name="Copeland A."/>
            <person name="Tice H."/>
            <person name="Cheng J.-F."/>
            <person name="Lucas S."/>
            <person name="Chen F."/>
            <person name="Nolan M."/>
            <person name="Bruce D."/>
            <person name="Goodwin L."/>
            <person name="Pitluck S."/>
            <person name="Mavromatis K."/>
            <person name="Mikhailova N."/>
            <person name="Pati A."/>
            <person name="Chen A."/>
            <person name="Palaniappan K."/>
            <person name="Land M."/>
            <person name="Hauser L."/>
            <person name="Chang Y.-J."/>
            <person name="Jeffries C.D."/>
            <person name="Meincke L."/>
            <person name="Brettin T."/>
            <person name="Detter J.C."/>
            <person name="Detter J.C."/>
            <person name="Rohde M."/>
            <person name="Goeker M."/>
            <person name="Bristow J."/>
            <person name="Eisen J.A."/>
            <person name="Markowitz V."/>
            <person name="Hugenholtz P."/>
            <person name="Kyrpides N.C."/>
            <person name="Klenk H.-P."/>
        </authorList>
    </citation>
    <scope>NUCLEOTIDE SEQUENCE [LARGE SCALE GENOMIC DNA]</scope>
    <source>
        <strain evidence="3">ATCC 25078 / DSM 43160 / JCM 3152 / KCC A-0152 / KCTC 9177 / NBRC 13315 / NRRL B-3577 / G-20</strain>
    </source>
</reference>
<reference evidence="3" key="2">
    <citation type="submission" date="2010-01" db="EMBL/GenBank/DDBJ databases">
        <title>The complete genome of Geodermatophilus obscurus DSM 43160.</title>
        <authorList>
            <consortium name="US DOE Joint Genome Institute (JGI-PGF)"/>
            <person name="Lucas S."/>
            <person name="Copeland A."/>
            <person name="Lapidus A."/>
            <person name="Glavina del Rio T."/>
            <person name="Dalin E."/>
            <person name="Tice H."/>
            <person name="Bruce D."/>
            <person name="Goodwin L."/>
            <person name="Pitluck S."/>
            <person name="Kyrpides N."/>
            <person name="Mavromatis K."/>
            <person name="Ivanova N."/>
            <person name="Munk A.C."/>
            <person name="Brettin T."/>
            <person name="Detter J.C."/>
            <person name="Han C."/>
            <person name="Larimer F."/>
            <person name="Land M."/>
            <person name="Hauser L."/>
            <person name="Markowitz V."/>
            <person name="Cheng J.-F."/>
            <person name="Hugenholtz P."/>
            <person name="Woyke T."/>
            <person name="Wu D."/>
            <person name="Jando M."/>
            <person name="Schneider S."/>
            <person name="Klenk H.-P."/>
            <person name="Eisen J.A."/>
        </authorList>
    </citation>
    <scope>NUCLEOTIDE SEQUENCE [LARGE SCALE GENOMIC DNA]</scope>
    <source>
        <strain evidence="3">ATCC 25078 / DSM 43160 / JCM 3152 / KCC A-0152 / KCTC 9177 / NBRC 13315 / NRRL B-3577 / G-20</strain>
    </source>
</reference>
<protein>
    <submittedName>
        <fullName evidence="2">Death-on-curing family protein</fullName>
    </submittedName>
</protein>
<evidence type="ECO:0000259" key="1">
    <source>
        <dbReference type="Pfam" id="PF02661"/>
    </source>
</evidence>
<sequence length="125" mass="12765">MNYLDPGDLFRIAEAAIGSPPTVRNPGLMGSAATRPQAVVHGQESYATVHRKAAALLHALLRTNPLAAGNQQLAWAATAVFLDVNGEPATLAQRDAVDLVTGVANGSIDDIDVIADRLAGAGAGA</sequence>
<proteinExistence type="predicted"/>
<dbReference type="Pfam" id="PF02661">
    <property type="entry name" value="Fic"/>
    <property type="match status" value="1"/>
</dbReference>
<dbReference type="RefSeq" id="WP_012946947.1">
    <property type="nucleotide sequence ID" value="NC_013757.1"/>
</dbReference>
<evidence type="ECO:0000313" key="3">
    <source>
        <dbReference type="Proteomes" id="UP000001382"/>
    </source>
</evidence>
<organism evidence="2 3">
    <name type="scientific">Geodermatophilus obscurus (strain ATCC 25078 / DSM 43160 / JCM 3152 / CCUG 61914 / KCC A-0152 / KCTC 9177 / NBRC 13315 / NRRL B-3577 / G-20)</name>
    <dbReference type="NCBI Taxonomy" id="526225"/>
    <lineage>
        <taxon>Bacteria</taxon>
        <taxon>Bacillati</taxon>
        <taxon>Actinomycetota</taxon>
        <taxon>Actinomycetes</taxon>
        <taxon>Geodermatophilales</taxon>
        <taxon>Geodermatophilaceae</taxon>
        <taxon>Geodermatophilus</taxon>
    </lineage>
</organism>
<dbReference type="KEGG" id="gob:Gobs_0736"/>
<dbReference type="Proteomes" id="UP000001382">
    <property type="component" value="Chromosome"/>
</dbReference>
<dbReference type="STRING" id="526225.Gobs_0736"/>
<dbReference type="HOGENOM" id="CLU_115697_5_0_11"/>
<evidence type="ECO:0000313" key="2">
    <source>
        <dbReference type="EMBL" id="ADB73506.1"/>
    </source>
</evidence>
<feature type="domain" description="Fido" evidence="1">
    <location>
        <begin position="5"/>
        <end position="82"/>
    </location>
</feature>